<gene>
    <name evidence="6" type="ORF">AKJ09_09510</name>
</gene>
<dbReference type="PROSITE" id="PS50110">
    <property type="entry name" value="RESPONSE_REGULATORY"/>
    <property type="match status" value="1"/>
</dbReference>
<evidence type="ECO:0000313" key="6">
    <source>
        <dbReference type="EMBL" id="AKV02847.1"/>
    </source>
</evidence>
<dbReference type="GO" id="GO:0043709">
    <property type="term" value="P:cell adhesion involved in single-species biofilm formation"/>
    <property type="evidence" value="ECO:0007669"/>
    <property type="project" value="TreeGrafter"/>
</dbReference>
<dbReference type="CDD" id="cd00156">
    <property type="entry name" value="REC"/>
    <property type="match status" value="1"/>
</dbReference>
<evidence type="ECO:0000259" key="4">
    <source>
        <dbReference type="PROSITE" id="PS50110"/>
    </source>
</evidence>
<dbReference type="PANTHER" id="PTHR45138">
    <property type="entry name" value="REGULATORY COMPONENTS OF SENSORY TRANSDUCTION SYSTEM"/>
    <property type="match status" value="1"/>
</dbReference>
<dbReference type="InterPro" id="IPR001789">
    <property type="entry name" value="Sig_transdc_resp-reg_receiver"/>
</dbReference>
<dbReference type="Pfam" id="PF00990">
    <property type="entry name" value="GGDEF"/>
    <property type="match status" value="1"/>
</dbReference>
<name>A0A0K1QB07_9BACT</name>
<dbReference type="STRING" id="1391654.AKJ09_09510"/>
<dbReference type="GO" id="GO:0000160">
    <property type="term" value="P:phosphorelay signal transduction system"/>
    <property type="evidence" value="ECO:0007669"/>
    <property type="project" value="InterPro"/>
</dbReference>
<dbReference type="NCBIfam" id="TIGR00254">
    <property type="entry name" value="GGDEF"/>
    <property type="match status" value="1"/>
</dbReference>
<dbReference type="Proteomes" id="UP000064967">
    <property type="component" value="Chromosome"/>
</dbReference>
<dbReference type="SUPFAM" id="SSF52172">
    <property type="entry name" value="CheY-like"/>
    <property type="match status" value="1"/>
</dbReference>
<reference evidence="6 7" key="1">
    <citation type="submission" date="2015-08" db="EMBL/GenBank/DDBJ databases">
        <authorList>
            <person name="Babu N.S."/>
            <person name="Beckwith C.J."/>
            <person name="Beseler K.G."/>
            <person name="Brison A."/>
            <person name="Carone J.V."/>
            <person name="Caskin T.P."/>
            <person name="Diamond M."/>
            <person name="Durham M.E."/>
            <person name="Foxe J.M."/>
            <person name="Go M."/>
            <person name="Henderson B.A."/>
            <person name="Jones I.B."/>
            <person name="McGettigan J.A."/>
            <person name="Micheletti S.J."/>
            <person name="Nasrallah M.E."/>
            <person name="Ortiz D."/>
            <person name="Piller C.R."/>
            <person name="Privatt S.R."/>
            <person name="Schneider S.L."/>
            <person name="Sharp S."/>
            <person name="Smith T.C."/>
            <person name="Stanton J.D."/>
            <person name="Ullery H.E."/>
            <person name="Wilson R.J."/>
            <person name="Serrano M.G."/>
            <person name="Buck G."/>
            <person name="Lee V."/>
            <person name="Wang Y."/>
            <person name="Carvalho R."/>
            <person name="Voegtly L."/>
            <person name="Shi R."/>
            <person name="Duckworth R."/>
            <person name="Johnson A."/>
            <person name="Loviza R."/>
            <person name="Walstead R."/>
            <person name="Shah Z."/>
            <person name="Kiflezghi M."/>
            <person name="Wade K."/>
            <person name="Ball S.L."/>
            <person name="Bradley K.W."/>
            <person name="Asai D.J."/>
            <person name="Bowman C.A."/>
            <person name="Russell D.A."/>
            <person name="Pope W.H."/>
            <person name="Jacobs-Sera D."/>
            <person name="Hendrix R.W."/>
            <person name="Hatfull G.F."/>
        </authorList>
    </citation>
    <scope>NUCLEOTIDE SEQUENCE [LARGE SCALE GENOMIC DNA]</scope>
    <source>
        <strain evidence="6 7">DSM 27648</strain>
    </source>
</reference>
<comment type="catalytic activity">
    <reaction evidence="2">
        <text>2 GTP = 3',3'-c-di-GMP + 2 diphosphate</text>
        <dbReference type="Rhea" id="RHEA:24898"/>
        <dbReference type="ChEBI" id="CHEBI:33019"/>
        <dbReference type="ChEBI" id="CHEBI:37565"/>
        <dbReference type="ChEBI" id="CHEBI:58805"/>
        <dbReference type="EC" id="2.7.7.65"/>
    </reaction>
</comment>
<dbReference type="SUPFAM" id="SSF55073">
    <property type="entry name" value="Nucleotide cyclase"/>
    <property type="match status" value="1"/>
</dbReference>
<evidence type="ECO:0000256" key="2">
    <source>
        <dbReference type="ARBA" id="ARBA00034247"/>
    </source>
</evidence>
<feature type="domain" description="GGDEF" evidence="5">
    <location>
        <begin position="172"/>
        <end position="305"/>
    </location>
</feature>
<dbReference type="InterPro" id="IPR000160">
    <property type="entry name" value="GGDEF_dom"/>
</dbReference>
<dbReference type="Gene3D" id="3.40.50.2300">
    <property type="match status" value="1"/>
</dbReference>
<keyword evidence="7" id="KW-1185">Reference proteome</keyword>
<protein>
    <recommendedName>
        <fullName evidence="1">diguanylate cyclase</fullName>
        <ecNumber evidence="1">2.7.7.65</ecNumber>
    </recommendedName>
</protein>
<sequence>MKGFQPKTDARVLLVEDDDVDYLVARRLFAQMVDVRYVVDRASDYEGAIEAIRRRDHDLLIVDFYLGGYTGLDVLREMAAAGSFAPVIVLTAAGNRDVDLAVMEAGAADYLVKGEIIPPLLERAIRYSLERHRLVEELRALSLRDDLTGLYNRRAFMTLADQQLKLAVRRNRPLSVFFADVDGLKQINDTYGHREGDLAIASAAEVLKRTFRTSDLVARLGGDEFIVLTPDSSEQSLRTMINRLWEHLDAHNSSERLRYRLSLSIGVSTFEPGRDGSIAALIAAADRELYAAKHRRRTKSATTLRAMPHVPVRGFGAGIGRRGPPR</sequence>
<organism evidence="6 7">
    <name type="scientific">Labilithrix luteola</name>
    <dbReference type="NCBI Taxonomy" id="1391654"/>
    <lineage>
        <taxon>Bacteria</taxon>
        <taxon>Pseudomonadati</taxon>
        <taxon>Myxococcota</taxon>
        <taxon>Polyangia</taxon>
        <taxon>Polyangiales</taxon>
        <taxon>Labilitrichaceae</taxon>
        <taxon>Labilithrix</taxon>
    </lineage>
</organism>
<dbReference type="InterPro" id="IPR050469">
    <property type="entry name" value="Diguanylate_Cyclase"/>
</dbReference>
<dbReference type="CDD" id="cd01949">
    <property type="entry name" value="GGDEF"/>
    <property type="match status" value="1"/>
</dbReference>
<dbReference type="InterPro" id="IPR011006">
    <property type="entry name" value="CheY-like_superfamily"/>
</dbReference>
<dbReference type="SMART" id="SM00267">
    <property type="entry name" value="GGDEF"/>
    <property type="match status" value="1"/>
</dbReference>
<dbReference type="FunFam" id="3.30.70.270:FF:000001">
    <property type="entry name" value="Diguanylate cyclase domain protein"/>
    <property type="match status" value="1"/>
</dbReference>
<dbReference type="GO" id="GO:0005886">
    <property type="term" value="C:plasma membrane"/>
    <property type="evidence" value="ECO:0007669"/>
    <property type="project" value="TreeGrafter"/>
</dbReference>
<keyword evidence="3" id="KW-0597">Phosphoprotein</keyword>
<dbReference type="EMBL" id="CP012333">
    <property type="protein sequence ID" value="AKV02847.1"/>
    <property type="molecule type" value="Genomic_DNA"/>
</dbReference>
<evidence type="ECO:0000259" key="5">
    <source>
        <dbReference type="PROSITE" id="PS50887"/>
    </source>
</evidence>
<dbReference type="InterPro" id="IPR043128">
    <property type="entry name" value="Rev_trsase/Diguanyl_cyclase"/>
</dbReference>
<dbReference type="AlphaFoldDB" id="A0A0K1QB07"/>
<accession>A0A0K1QB07</accession>
<dbReference type="EC" id="2.7.7.65" evidence="1"/>
<dbReference type="PANTHER" id="PTHR45138:SF9">
    <property type="entry name" value="DIGUANYLATE CYCLASE DGCM-RELATED"/>
    <property type="match status" value="1"/>
</dbReference>
<dbReference type="Gene3D" id="3.30.70.270">
    <property type="match status" value="1"/>
</dbReference>
<evidence type="ECO:0000256" key="3">
    <source>
        <dbReference type="PROSITE-ProRule" id="PRU00169"/>
    </source>
</evidence>
<evidence type="ECO:0000313" key="7">
    <source>
        <dbReference type="Proteomes" id="UP000064967"/>
    </source>
</evidence>
<dbReference type="RefSeq" id="WP_146653706.1">
    <property type="nucleotide sequence ID" value="NZ_CP012333.1"/>
</dbReference>
<dbReference type="GO" id="GO:1902201">
    <property type="term" value="P:negative regulation of bacterial-type flagellum-dependent cell motility"/>
    <property type="evidence" value="ECO:0007669"/>
    <property type="project" value="TreeGrafter"/>
</dbReference>
<dbReference type="OrthoDB" id="9778432at2"/>
<dbReference type="SMART" id="SM00448">
    <property type="entry name" value="REC"/>
    <property type="match status" value="1"/>
</dbReference>
<evidence type="ECO:0000256" key="1">
    <source>
        <dbReference type="ARBA" id="ARBA00012528"/>
    </source>
</evidence>
<feature type="modified residue" description="4-aspartylphosphate" evidence="3">
    <location>
        <position position="63"/>
    </location>
</feature>
<dbReference type="GO" id="GO:0052621">
    <property type="term" value="F:diguanylate cyclase activity"/>
    <property type="evidence" value="ECO:0007669"/>
    <property type="project" value="UniProtKB-EC"/>
</dbReference>
<dbReference type="PROSITE" id="PS50887">
    <property type="entry name" value="GGDEF"/>
    <property type="match status" value="1"/>
</dbReference>
<feature type="domain" description="Response regulatory" evidence="4">
    <location>
        <begin position="11"/>
        <end position="128"/>
    </location>
</feature>
<dbReference type="Pfam" id="PF00072">
    <property type="entry name" value="Response_reg"/>
    <property type="match status" value="1"/>
</dbReference>
<dbReference type="KEGG" id="llu:AKJ09_09510"/>
<proteinExistence type="predicted"/>
<dbReference type="InterPro" id="IPR029787">
    <property type="entry name" value="Nucleotide_cyclase"/>
</dbReference>